<evidence type="ECO:0000313" key="10">
    <source>
        <dbReference type="Proteomes" id="UP000049495"/>
    </source>
</evidence>
<dbReference type="InterPro" id="IPR002938">
    <property type="entry name" value="FAD-bd"/>
</dbReference>
<dbReference type="InterPro" id="IPR051205">
    <property type="entry name" value="UbiH/COQ6_monooxygenase"/>
</dbReference>
<dbReference type="AlphaFoldDB" id="A0A822MVV8"/>
<comment type="cofactor">
    <cofactor evidence="1">
        <name>FAD</name>
        <dbReference type="ChEBI" id="CHEBI:57692"/>
    </cofactor>
</comment>
<proteinExistence type="inferred from homology"/>
<dbReference type="InterPro" id="IPR011295">
    <property type="entry name" value="UbiH"/>
</dbReference>
<keyword evidence="4" id="KW-0285">Flavoprotein</keyword>
<dbReference type="GO" id="GO:0006744">
    <property type="term" value="P:ubiquinone biosynthetic process"/>
    <property type="evidence" value="ECO:0007669"/>
    <property type="project" value="UniProtKB-UniPathway"/>
</dbReference>
<dbReference type="SUPFAM" id="SSF51905">
    <property type="entry name" value="FAD/NAD(P)-binding domain"/>
    <property type="match status" value="1"/>
</dbReference>
<evidence type="ECO:0000256" key="4">
    <source>
        <dbReference type="ARBA" id="ARBA00022630"/>
    </source>
</evidence>
<sequence>MMAQYDVVIAGGAMAGATLALALNHLSQGSLSIAVVEPYQVDHQAHPGFDSRSIALSYGTVQILDSLHLWQSIAPVATPIKDIHVSDRGHAGMTDIYSEELAVDALGYVVELADVGRIYQQKLESEAAITMLCPDSVAKVERSESLTTIELNSGQTITTKLLVAADGAISTCCQQLNIPLNEHDFEQVAMIANIVVSEPHQGRAFERFTHHGPVALLPMSDNRLSLVWCLPPEQVDKVMAFNDDEFLEQLQSDFGWRLGRLEKVGKRASYPLILRHRQQNISHRFAIVGNAAQTLHPIAGQGFNLGIRDVASLAEELCTQLDDVGRYRGLVNFRKRREQDRDAMITLTSSLVHLFSNDFMTARIGRNLGLAVIDNLPPLKGPLLRHTLGLVER</sequence>
<organism evidence="9 10">
    <name type="scientific">Vibrio crassostreae</name>
    <dbReference type="NCBI Taxonomy" id="246167"/>
    <lineage>
        <taxon>Bacteria</taxon>
        <taxon>Pseudomonadati</taxon>
        <taxon>Pseudomonadota</taxon>
        <taxon>Gammaproteobacteria</taxon>
        <taxon>Vibrionales</taxon>
        <taxon>Vibrionaceae</taxon>
        <taxon>Vibrio</taxon>
    </lineage>
</organism>
<dbReference type="NCBIfam" id="TIGR01984">
    <property type="entry name" value="UbiH"/>
    <property type="match status" value="1"/>
</dbReference>
<dbReference type="FunFam" id="3.50.50.60:FF:000123">
    <property type="entry name" value="2-octaprenyl-6-methoxyphenyl hydroxylase"/>
    <property type="match status" value="1"/>
</dbReference>
<comment type="pathway">
    <text evidence="2">Cofactor biosynthesis; ubiquinone biosynthesis.</text>
</comment>
<dbReference type="PRINTS" id="PR00420">
    <property type="entry name" value="RNGMNOXGNASE"/>
</dbReference>
<comment type="similarity">
    <text evidence="3">Belongs to the UbiH/COQ6 family.</text>
</comment>
<reference evidence="10" key="1">
    <citation type="submission" date="2014-06" db="EMBL/GenBank/DDBJ databases">
        <authorList>
            <person name="Le Roux Frederique"/>
        </authorList>
    </citation>
    <scope>NUCLEOTIDE SEQUENCE [LARGE SCALE GENOMIC DNA]</scope>
    <source>
        <strain evidence="10">J5-5</strain>
    </source>
</reference>
<dbReference type="InterPro" id="IPR010971">
    <property type="entry name" value="UbiH/COQ6"/>
</dbReference>
<feature type="domain" description="FAD-binding" evidence="8">
    <location>
        <begin position="5"/>
        <end position="340"/>
    </location>
</feature>
<dbReference type="Proteomes" id="UP000049495">
    <property type="component" value="Unassembled WGS sequence"/>
</dbReference>
<name>A0A822MVV8_9VIBR</name>
<dbReference type="EMBL" id="CCJV01000087">
    <property type="protein sequence ID" value="CDT38655.1"/>
    <property type="molecule type" value="Genomic_DNA"/>
</dbReference>
<evidence type="ECO:0000256" key="3">
    <source>
        <dbReference type="ARBA" id="ARBA00005349"/>
    </source>
</evidence>
<evidence type="ECO:0000256" key="5">
    <source>
        <dbReference type="ARBA" id="ARBA00022827"/>
    </source>
</evidence>
<dbReference type="Pfam" id="PF01494">
    <property type="entry name" value="FAD_binding_3"/>
    <property type="match status" value="1"/>
</dbReference>
<dbReference type="Gene3D" id="3.50.50.60">
    <property type="entry name" value="FAD/NAD(P)-binding domain"/>
    <property type="match status" value="2"/>
</dbReference>
<keyword evidence="5" id="KW-0274">FAD</keyword>
<dbReference type="PROSITE" id="PS01304">
    <property type="entry name" value="UBIH"/>
    <property type="match status" value="1"/>
</dbReference>
<evidence type="ECO:0000313" key="9">
    <source>
        <dbReference type="EMBL" id="CDT38655.1"/>
    </source>
</evidence>
<dbReference type="UniPathway" id="UPA00232"/>
<dbReference type="PANTHER" id="PTHR43876">
    <property type="entry name" value="UBIQUINONE BIOSYNTHESIS MONOOXYGENASE COQ6, MITOCHONDRIAL"/>
    <property type="match status" value="1"/>
</dbReference>
<dbReference type="NCBIfam" id="NF004356">
    <property type="entry name" value="PRK05732.1"/>
    <property type="match status" value="1"/>
</dbReference>
<keyword evidence="7" id="KW-0503">Monooxygenase</keyword>
<dbReference type="PANTHER" id="PTHR43876:SF8">
    <property type="entry name" value="2-OCTAPRENYL-6-METHOXYPHENOL HYDROXYLASE"/>
    <property type="match status" value="1"/>
</dbReference>
<accession>A0A822MVV8</accession>
<dbReference type="GO" id="GO:0008681">
    <property type="term" value="F:2-octaprenyl-6-methoxyphenol hydroxylase activity"/>
    <property type="evidence" value="ECO:0007669"/>
    <property type="project" value="InterPro"/>
</dbReference>
<keyword evidence="6 9" id="KW-0560">Oxidoreductase</keyword>
<gene>
    <name evidence="9" type="primary">ubiH</name>
    <name evidence="9" type="ORF">VCR5J5_280059</name>
</gene>
<evidence type="ECO:0000256" key="7">
    <source>
        <dbReference type="ARBA" id="ARBA00023033"/>
    </source>
</evidence>
<evidence type="ECO:0000256" key="1">
    <source>
        <dbReference type="ARBA" id="ARBA00001974"/>
    </source>
</evidence>
<dbReference type="InterPro" id="IPR036188">
    <property type="entry name" value="FAD/NAD-bd_sf"/>
</dbReference>
<dbReference type="NCBIfam" id="TIGR01988">
    <property type="entry name" value="Ubi-OHases"/>
    <property type="match status" value="1"/>
</dbReference>
<evidence type="ECO:0000259" key="8">
    <source>
        <dbReference type="Pfam" id="PF01494"/>
    </source>
</evidence>
<evidence type="ECO:0000256" key="2">
    <source>
        <dbReference type="ARBA" id="ARBA00004749"/>
    </source>
</evidence>
<comment type="caution">
    <text evidence="9">The sequence shown here is derived from an EMBL/GenBank/DDBJ whole genome shotgun (WGS) entry which is preliminary data.</text>
</comment>
<evidence type="ECO:0000256" key="6">
    <source>
        <dbReference type="ARBA" id="ARBA00023002"/>
    </source>
</evidence>
<dbReference type="EC" id="1.14.13.-" evidence="9"/>
<dbReference type="GO" id="GO:0071949">
    <property type="term" value="F:FAD binding"/>
    <property type="evidence" value="ECO:0007669"/>
    <property type="project" value="InterPro"/>
</dbReference>
<dbReference type="InterPro" id="IPR018168">
    <property type="entry name" value="Ubi_Hdrlase_CS"/>
</dbReference>
<protein>
    <submittedName>
        <fullName evidence="9">2-octaprenyl-6-methoxyphenol hydroxylase</fullName>
        <ecNumber evidence="9">1.14.13.-</ecNumber>
    </submittedName>
</protein>